<dbReference type="AlphaFoldDB" id="A0ABD3XB66"/>
<dbReference type="PRINTS" id="PR02072">
    <property type="entry name" value="4JOINTEDBOX1"/>
</dbReference>
<sequence length="523" mass="59365">MANHSTLIFSLLVGLLVHLPATMMPAVQEDNVHVHLTHIPHEPENIADVEKIQLLSVSIKNLIHQESSETKSNFSDTKTPNRATFQHDLLVGSKIQVQMNRPGIESSVHIDQHLSTNKESNEINRVLNANPLQTQSGSNNIASTDFIQSEAEQDQKGLSKPSNNNAKIKPFRTLDGPERQNYPSYSGIDHSVNARKSSLADRNGTEGSTLLYVSDVVCSASAVDRSADGFTDKDFQLWRYKVANFPIVNMEEGCGSMQNRLVTFNDSTKACVRYRFNTELMQGEIYSHFLGKVLGMKYSPPTTLLKVDLNSAQWHGVAGDIKLAKWSENKLIIISKWIEDLIPVYLPKELRDNDKKLHPTKDLFLTQGREEMCDLIQWSDLIIFDYLLANPDRVVNNIVNKQWNDKMMSKPVHNLEKSKRTGNFVFLDNESGLFHGYRLLERYESYLKGLLDSICVFRKSTVDAIERLSQSGDVGESVQSEFQKNEPLYNMLPRIPHKNKEILQLRLVDVYKQIQKCKSVYSG</sequence>
<name>A0ABD3XB66_SINWO</name>
<feature type="region of interest" description="Disordered" evidence="1">
    <location>
        <begin position="149"/>
        <end position="188"/>
    </location>
</feature>
<protein>
    <submittedName>
        <fullName evidence="3">Uncharacterized protein</fullName>
    </submittedName>
</protein>
<evidence type="ECO:0000256" key="2">
    <source>
        <dbReference type="SAM" id="SignalP"/>
    </source>
</evidence>
<evidence type="ECO:0000256" key="1">
    <source>
        <dbReference type="SAM" id="MobiDB-lite"/>
    </source>
</evidence>
<proteinExistence type="predicted"/>
<gene>
    <name evidence="3" type="ORF">ACJMK2_028609</name>
</gene>
<reference evidence="3 4" key="1">
    <citation type="submission" date="2024-11" db="EMBL/GenBank/DDBJ databases">
        <title>Chromosome-level genome assembly of the freshwater bivalve Anodonta woodiana.</title>
        <authorList>
            <person name="Chen X."/>
        </authorList>
    </citation>
    <scope>NUCLEOTIDE SEQUENCE [LARGE SCALE GENOMIC DNA]</scope>
    <source>
        <strain evidence="3">MN2024</strain>
        <tissue evidence="3">Gills</tissue>
    </source>
</reference>
<organism evidence="3 4">
    <name type="scientific">Sinanodonta woodiana</name>
    <name type="common">Chinese pond mussel</name>
    <name type="synonym">Anodonta woodiana</name>
    <dbReference type="NCBI Taxonomy" id="1069815"/>
    <lineage>
        <taxon>Eukaryota</taxon>
        <taxon>Metazoa</taxon>
        <taxon>Spiralia</taxon>
        <taxon>Lophotrochozoa</taxon>
        <taxon>Mollusca</taxon>
        <taxon>Bivalvia</taxon>
        <taxon>Autobranchia</taxon>
        <taxon>Heteroconchia</taxon>
        <taxon>Palaeoheterodonta</taxon>
        <taxon>Unionida</taxon>
        <taxon>Unionoidea</taxon>
        <taxon>Unionidae</taxon>
        <taxon>Unioninae</taxon>
        <taxon>Sinanodonta</taxon>
    </lineage>
</organism>
<keyword evidence="2" id="KW-0732">Signal</keyword>
<feature type="signal peptide" evidence="2">
    <location>
        <begin position="1"/>
        <end position="22"/>
    </location>
</feature>
<accession>A0ABD3XB66</accession>
<feature type="chain" id="PRO_5044805629" evidence="2">
    <location>
        <begin position="23"/>
        <end position="523"/>
    </location>
</feature>
<dbReference type="PANTHER" id="PTHR13147:SF5">
    <property type="entry name" value="FOUR-JOINTED BOX PROTEIN 1"/>
    <property type="match status" value="1"/>
</dbReference>
<comment type="caution">
    <text evidence="3">The sequence shown here is derived from an EMBL/GenBank/DDBJ whole genome shotgun (WGS) entry which is preliminary data.</text>
</comment>
<dbReference type="PANTHER" id="PTHR13147">
    <property type="entry name" value="FOUR-JOINTED BOX PROTEIN 1"/>
    <property type="match status" value="1"/>
</dbReference>
<evidence type="ECO:0000313" key="3">
    <source>
        <dbReference type="EMBL" id="KAL3882247.1"/>
    </source>
</evidence>
<evidence type="ECO:0000313" key="4">
    <source>
        <dbReference type="Proteomes" id="UP001634394"/>
    </source>
</evidence>
<keyword evidence="4" id="KW-1185">Reference proteome</keyword>
<dbReference type="Proteomes" id="UP001634394">
    <property type="component" value="Unassembled WGS sequence"/>
</dbReference>
<dbReference type="EMBL" id="JBJQND010000003">
    <property type="protein sequence ID" value="KAL3882247.1"/>
    <property type="molecule type" value="Genomic_DNA"/>
</dbReference>
<dbReference type="InterPro" id="IPR024868">
    <property type="entry name" value="FJX1/FJ"/>
</dbReference>